<keyword evidence="2" id="KW-0547">Nucleotide-binding</keyword>
<feature type="domain" description="AIG1-type G" evidence="5">
    <location>
        <begin position="1"/>
        <end position="190"/>
    </location>
</feature>
<feature type="domain" description="AIG1-type G" evidence="5">
    <location>
        <begin position="252"/>
        <end position="448"/>
    </location>
</feature>
<dbReference type="Gene3D" id="3.40.50.300">
    <property type="entry name" value="P-loop containing nucleotide triphosphate hydrolases"/>
    <property type="match status" value="3"/>
</dbReference>
<keyword evidence="7" id="KW-1185">Reference proteome</keyword>
<evidence type="ECO:0000256" key="4">
    <source>
        <dbReference type="SAM" id="MobiDB-lite"/>
    </source>
</evidence>
<dbReference type="Proteomes" id="UP001591681">
    <property type="component" value="Unassembled WGS sequence"/>
</dbReference>
<evidence type="ECO:0000313" key="7">
    <source>
        <dbReference type="Proteomes" id="UP001591681"/>
    </source>
</evidence>
<dbReference type="PANTHER" id="PTHR10903:SF107">
    <property type="entry name" value="GTPASE IMAP FAMILY MEMBER 4-LIKE-RELATED"/>
    <property type="match status" value="1"/>
</dbReference>
<dbReference type="GO" id="GO:0005525">
    <property type="term" value="F:GTP binding"/>
    <property type="evidence" value="ECO:0007669"/>
    <property type="project" value="UniProtKB-KW"/>
</dbReference>
<dbReference type="InterPro" id="IPR006703">
    <property type="entry name" value="G_AIG1"/>
</dbReference>
<evidence type="ECO:0000256" key="1">
    <source>
        <dbReference type="ARBA" id="ARBA00008535"/>
    </source>
</evidence>
<dbReference type="PROSITE" id="PS51720">
    <property type="entry name" value="G_AIG1"/>
    <property type="match status" value="3"/>
</dbReference>
<dbReference type="EMBL" id="JBHFQA010000017">
    <property type="protein sequence ID" value="KAL2084167.1"/>
    <property type="molecule type" value="Genomic_DNA"/>
</dbReference>
<organism evidence="6 7">
    <name type="scientific">Coilia grayii</name>
    <name type="common">Gray's grenadier anchovy</name>
    <dbReference type="NCBI Taxonomy" id="363190"/>
    <lineage>
        <taxon>Eukaryota</taxon>
        <taxon>Metazoa</taxon>
        <taxon>Chordata</taxon>
        <taxon>Craniata</taxon>
        <taxon>Vertebrata</taxon>
        <taxon>Euteleostomi</taxon>
        <taxon>Actinopterygii</taxon>
        <taxon>Neopterygii</taxon>
        <taxon>Teleostei</taxon>
        <taxon>Clupei</taxon>
        <taxon>Clupeiformes</taxon>
        <taxon>Clupeoidei</taxon>
        <taxon>Engraulidae</taxon>
        <taxon>Coilinae</taxon>
        <taxon>Coilia</taxon>
    </lineage>
</organism>
<dbReference type="AlphaFoldDB" id="A0ABD1JAI4"/>
<dbReference type="SUPFAM" id="SSF52540">
    <property type="entry name" value="P-loop containing nucleoside triphosphate hydrolases"/>
    <property type="match status" value="3"/>
</dbReference>
<keyword evidence="3" id="KW-0342">GTP-binding</keyword>
<proteinExistence type="inferred from homology"/>
<sequence>MLGFRSAGKSSVGNTILGHQLFQSKKTVQRAEAEGTVAGRNVIIVKAPGWGETQLLKDTSVLAREEITLSVSPCPHAILLVMRTGMKFTETSRRAVQEHVELLGDTAWSHTILLFTHGEWLGIRSIEQFIESEGKPLQWVVEKCRNRYHVFSNSNEGRDAQVNELFKKIEETIAENEGRHYEIDTDILKAVERRIEGEKTTAEEMRKKHEQQRDFLTAAGGDAQPGTCSDNAKSEPGADSKLGTGTETLLRKKQLRIVLLGQLHAGKSVLGNSLLGIDEFDSENAVQSVRKEGRVSGREITVVNAPGWGQEQSVRDTPEFIKEEIMLGVSQCAPGPHVLFLVVRVDAPFTEVNRSAVQGHVDLLGTEVWKHTVLLFSSGEGRGDVSVEQCIKQGGKPLRWLVERCKNRHGVVSMKSSPPGKEPLDVADRVVTENNGDHYEMDRCLLKEVEKKREAAAGRGRERNSKVVKQSEGLCKGLEKMKIRGKPESGTTAADIPSPPRDRRLILLGHRGAGKTAAANTILGHGGFHTGHGVESVKAEAHTSERHVTVIRASDWPREQLLSHTTELTKQEITLSLSLCPPGPHCILVVVNVRLKFTEASRRAVQEHLELLSENAWSYSLVLFTCEERLEDSVVEQYIESEGKYLQWLVDKCGNRYHVLNTKCKDESQVRELLQKIEYMVSENGGSHFKPDGVILSKVVAQREVETKRAEARRLAVQEHRQELQAKLKQ</sequence>
<dbReference type="PANTHER" id="PTHR10903">
    <property type="entry name" value="GTPASE, IMAP FAMILY MEMBER-RELATED"/>
    <property type="match status" value="1"/>
</dbReference>
<reference evidence="6 7" key="1">
    <citation type="submission" date="2024-09" db="EMBL/GenBank/DDBJ databases">
        <title>A chromosome-level genome assembly of Gray's grenadier anchovy, Coilia grayii.</title>
        <authorList>
            <person name="Fu Z."/>
        </authorList>
    </citation>
    <scope>NUCLEOTIDE SEQUENCE [LARGE SCALE GENOMIC DNA]</scope>
    <source>
        <strain evidence="6">G4</strain>
        <tissue evidence="6">Muscle</tissue>
    </source>
</reference>
<protein>
    <recommendedName>
        <fullName evidence="5">AIG1-type G domain-containing protein</fullName>
    </recommendedName>
</protein>
<gene>
    <name evidence="6" type="ORF">ACEWY4_019685</name>
</gene>
<comment type="similarity">
    <text evidence="1">Belongs to the TRAFAC class TrmE-Era-EngA-EngB-Septin-like GTPase superfamily. AIG1/Toc34/Toc159-like paraseptin GTPase family. IAN subfamily.</text>
</comment>
<feature type="domain" description="AIG1-type G" evidence="5">
    <location>
        <begin position="500"/>
        <end position="698"/>
    </location>
</feature>
<dbReference type="Pfam" id="PF04548">
    <property type="entry name" value="AIG1"/>
    <property type="match status" value="3"/>
</dbReference>
<accession>A0ABD1JAI4</accession>
<evidence type="ECO:0000256" key="2">
    <source>
        <dbReference type="ARBA" id="ARBA00022741"/>
    </source>
</evidence>
<feature type="region of interest" description="Disordered" evidence="4">
    <location>
        <begin position="218"/>
        <end position="244"/>
    </location>
</feature>
<dbReference type="InterPro" id="IPR045058">
    <property type="entry name" value="GIMA/IAN/Toc"/>
</dbReference>
<name>A0ABD1JAI4_9TELE</name>
<evidence type="ECO:0000259" key="5">
    <source>
        <dbReference type="PROSITE" id="PS51720"/>
    </source>
</evidence>
<evidence type="ECO:0000256" key="3">
    <source>
        <dbReference type="ARBA" id="ARBA00023134"/>
    </source>
</evidence>
<comment type="caution">
    <text evidence="6">The sequence shown here is derived from an EMBL/GenBank/DDBJ whole genome shotgun (WGS) entry which is preliminary data.</text>
</comment>
<dbReference type="FunFam" id="3.40.50.300:FF:001809">
    <property type="entry name" value="Si:ch1073-365p7.2"/>
    <property type="match status" value="2"/>
</dbReference>
<dbReference type="InterPro" id="IPR027417">
    <property type="entry name" value="P-loop_NTPase"/>
</dbReference>
<evidence type="ECO:0000313" key="6">
    <source>
        <dbReference type="EMBL" id="KAL2084167.1"/>
    </source>
</evidence>